<evidence type="ECO:0000313" key="3">
    <source>
        <dbReference type="EMBL" id="KAK7883178.1"/>
    </source>
</evidence>
<evidence type="ECO:0000259" key="2">
    <source>
        <dbReference type="Pfam" id="PF24770"/>
    </source>
</evidence>
<dbReference type="InterPro" id="IPR056306">
    <property type="entry name" value="Ig-CFAP74_2nd"/>
</dbReference>
<name>A0AAW0MR20_9GOBI</name>
<accession>A0AAW0MR20</accession>
<gene>
    <name evidence="3" type="ORF">WMY93_029352</name>
</gene>
<dbReference type="EMBL" id="JBBPFD010000021">
    <property type="protein sequence ID" value="KAK7883178.1"/>
    <property type="molecule type" value="Genomic_DNA"/>
</dbReference>
<dbReference type="Pfam" id="PF24771">
    <property type="entry name" value="Ig_CFAP74_1st"/>
    <property type="match status" value="1"/>
</dbReference>
<keyword evidence="4" id="KW-1185">Reference proteome</keyword>
<dbReference type="Proteomes" id="UP001460270">
    <property type="component" value="Unassembled WGS sequence"/>
</dbReference>
<evidence type="ECO:0000256" key="1">
    <source>
        <dbReference type="SAM" id="MobiDB-lite"/>
    </source>
</evidence>
<reference evidence="4" key="1">
    <citation type="submission" date="2024-04" db="EMBL/GenBank/DDBJ databases">
        <title>Salinicola lusitanus LLJ914,a marine bacterium isolated from the Okinawa Trough.</title>
        <authorList>
            <person name="Li J."/>
        </authorList>
    </citation>
    <scope>NUCLEOTIDE SEQUENCE [LARGE SCALE GENOMIC DNA]</scope>
</reference>
<comment type="caution">
    <text evidence="3">The sequence shown here is derived from an EMBL/GenBank/DDBJ whole genome shotgun (WGS) entry which is preliminary data.</text>
</comment>
<organism evidence="3 4">
    <name type="scientific">Mugilogobius chulae</name>
    <name type="common">yellowstripe goby</name>
    <dbReference type="NCBI Taxonomy" id="88201"/>
    <lineage>
        <taxon>Eukaryota</taxon>
        <taxon>Metazoa</taxon>
        <taxon>Chordata</taxon>
        <taxon>Craniata</taxon>
        <taxon>Vertebrata</taxon>
        <taxon>Euteleostomi</taxon>
        <taxon>Actinopterygii</taxon>
        <taxon>Neopterygii</taxon>
        <taxon>Teleostei</taxon>
        <taxon>Neoteleostei</taxon>
        <taxon>Acanthomorphata</taxon>
        <taxon>Gobiaria</taxon>
        <taxon>Gobiiformes</taxon>
        <taxon>Gobioidei</taxon>
        <taxon>Gobiidae</taxon>
        <taxon>Gobionellinae</taxon>
        <taxon>Mugilogobius</taxon>
    </lineage>
</organism>
<dbReference type="PANTHER" id="PTHR22538:SF0">
    <property type="entry name" value="CILIA- AND FLAGELLA-ASSOCIATED PROTEIN 74"/>
    <property type="match status" value="1"/>
</dbReference>
<feature type="region of interest" description="Disordered" evidence="1">
    <location>
        <begin position="34"/>
        <end position="69"/>
    </location>
</feature>
<protein>
    <recommendedName>
        <fullName evidence="2">CFAP74 second Ig-like domain-containing protein</fullName>
    </recommendedName>
</protein>
<dbReference type="AlphaFoldDB" id="A0AAW0MR20"/>
<sequence>MDKHVHFKVKDSFVKNQLNKAVNKIGKLGKHVYVAGTSGSRPGTRSTEHNTPSRHNQHRDDPEGGTGCFEPPGSLSTGMSCELLVVFEPQVNEDVEGEIRFASATGPFSVPVRCCTKKCQMEVDCSFIDFGSQVVGQAVTRCFTLTNRGALGCDFRLDMSDENGPKTGPLCSRPVVLLTPHRSDFALIEHVAGFQKTSRKLRGEPTGDRK</sequence>
<feature type="domain" description="CFAP74 second Ig-like" evidence="2">
    <location>
        <begin position="123"/>
        <end position="160"/>
    </location>
</feature>
<proteinExistence type="predicted"/>
<evidence type="ECO:0000313" key="4">
    <source>
        <dbReference type="Proteomes" id="UP001460270"/>
    </source>
</evidence>
<dbReference type="InterPro" id="IPR013783">
    <property type="entry name" value="Ig-like_fold"/>
</dbReference>
<dbReference type="Gene3D" id="2.60.40.10">
    <property type="entry name" value="Immunoglobulins"/>
    <property type="match status" value="1"/>
</dbReference>
<dbReference type="Pfam" id="PF24770">
    <property type="entry name" value="Ig-CFAP74_2"/>
    <property type="match status" value="1"/>
</dbReference>
<dbReference type="PANTHER" id="PTHR22538">
    <property type="entry name" value="CILIA- AND FLAGELLA-ASSOCIATED PROTEIN 74"/>
    <property type="match status" value="1"/>
</dbReference>
<feature type="compositionally biased region" description="Polar residues" evidence="1">
    <location>
        <begin position="37"/>
        <end position="54"/>
    </location>
</feature>